<name>A0A1W1Y5P6_9FLAO</name>
<dbReference type="AlphaFoldDB" id="A0A1W1Y5P6"/>
<dbReference type="InterPro" id="IPR051675">
    <property type="entry name" value="Endo/Exo/Phosphatase_dom_1"/>
</dbReference>
<organism evidence="1 2">
    <name type="scientific">Cellulophaga tyrosinoxydans</name>
    <dbReference type="NCBI Taxonomy" id="504486"/>
    <lineage>
        <taxon>Bacteria</taxon>
        <taxon>Pseudomonadati</taxon>
        <taxon>Bacteroidota</taxon>
        <taxon>Flavobacteriia</taxon>
        <taxon>Flavobacteriales</taxon>
        <taxon>Flavobacteriaceae</taxon>
        <taxon>Cellulophaga</taxon>
    </lineage>
</organism>
<dbReference type="EMBL" id="FWXO01000001">
    <property type="protein sequence ID" value="SMC31530.1"/>
    <property type="molecule type" value="Genomic_DNA"/>
</dbReference>
<dbReference type="RefSeq" id="WP_084059284.1">
    <property type="nucleotide sequence ID" value="NZ_FWXO01000001.1"/>
</dbReference>
<dbReference type="InterPro" id="IPR010994">
    <property type="entry name" value="RuvA_2-like"/>
</dbReference>
<dbReference type="OrthoDB" id="981124at2"/>
<dbReference type="Gene3D" id="1.10.150.280">
    <property type="entry name" value="AF1531-like domain"/>
    <property type="match status" value="2"/>
</dbReference>
<dbReference type="PANTHER" id="PTHR21180">
    <property type="entry name" value="ENDONUCLEASE/EXONUCLEASE/PHOSPHATASE FAMILY DOMAIN-CONTAINING PROTEIN 1"/>
    <property type="match status" value="1"/>
</dbReference>
<protein>
    <submittedName>
        <fullName evidence="1">DNA uptake protein ComE</fullName>
    </submittedName>
</protein>
<dbReference type="GO" id="GO:0015627">
    <property type="term" value="C:type II protein secretion system complex"/>
    <property type="evidence" value="ECO:0007669"/>
    <property type="project" value="TreeGrafter"/>
</dbReference>
<gene>
    <name evidence="1" type="ORF">SAMN05660703_0032</name>
</gene>
<dbReference type="SUPFAM" id="SSF47781">
    <property type="entry name" value="RuvA domain 2-like"/>
    <property type="match status" value="2"/>
</dbReference>
<sequence>MNKFKSHFKFNKQERSGIFFLLAIIVLLQLVYAFSTSIFQESTSVANKIELDGVAQEQINILKERTLENDSLKIYPFNPNYITDYRGYKLGMSTQEIDRLHLYRSSNKFVNSAEEFQNVTLISDSLLQKIAPYFKFPEWVKSTNSQKSFEANVIKFNKKPNVTNTVKDLNTASAQDLKVIYGIGEKLATRIIKFRDRLGGFLIEDQLYDVYGLKPEVAQKVLMKFKVQTKPEIVKINVNTANASEISKLVYLNYQVSSNIVAYRKQVGEIKSIDELKKIEGFPSDKINRITLYLTLKEKL</sequence>
<accession>A0A1W1Y5P6</accession>
<dbReference type="STRING" id="504486.SAMN05660703_0032"/>
<dbReference type="Proteomes" id="UP000192360">
    <property type="component" value="Unassembled WGS sequence"/>
</dbReference>
<evidence type="ECO:0000313" key="2">
    <source>
        <dbReference type="Proteomes" id="UP000192360"/>
    </source>
</evidence>
<proteinExistence type="predicted"/>
<keyword evidence="2" id="KW-1185">Reference proteome</keyword>
<dbReference type="Pfam" id="PF12836">
    <property type="entry name" value="HHH_3"/>
    <property type="match status" value="2"/>
</dbReference>
<dbReference type="PANTHER" id="PTHR21180:SF32">
    <property type="entry name" value="ENDONUCLEASE_EXONUCLEASE_PHOSPHATASE FAMILY DOMAIN-CONTAINING PROTEIN 1"/>
    <property type="match status" value="1"/>
</dbReference>
<reference evidence="1 2" key="1">
    <citation type="submission" date="2017-04" db="EMBL/GenBank/DDBJ databases">
        <authorList>
            <person name="Afonso C.L."/>
            <person name="Miller P.J."/>
            <person name="Scott M.A."/>
            <person name="Spackman E."/>
            <person name="Goraichik I."/>
            <person name="Dimitrov K.M."/>
            <person name="Suarez D.L."/>
            <person name="Swayne D.E."/>
        </authorList>
    </citation>
    <scope>NUCLEOTIDE SEQUENCE [LARGE SCALE GENOMIC DNA]</scope>
    <source>
        <strain evidence="1 2">DSM 21164</strain>
    </source>
</reference>
<dbReference type="GO" id="GO:0015628">
    <property type="term" value="P:protein secretion by the type II secretion system"/>
    <property type="evidence" value="ECO:0007669"/>
    <property type="project" value="TreeGrafter"/>
</dbReference>
<evidence type="ECO:0000313" key="1">
    <source>
        <dbReference type="EMBL" id="SMC31530.1"/>
    </source>
</evidence>